<dbReference type="PANTHER" id="PTHR43567:SF1">
    <property type="entry name" value="FLAVOREDOXIN"/>
    <property type="match status" value="1"/>
</dbReference>
<dbReference type="Proteomes" id="UP000767854">
    <property type="component" value="Unassembled WGS sequence"/>
</dbReference>
<dbReference type="EMBL" id="JAFBDT010000003">
    <property type="protein sequence ID" value="MBM7561033.1"/>
    <property type="molecule type" value="Genomic_DNA"/>
</dbReference>
<evidence type="ECO:0000313" key="6">
    <source>
        <dbReference type="Proteomes" id="UP000767854"/>
    </source>
</evidence>
<dbReference type="Pfam" id="PF01613">
    <property type="entry name" value="Flavin_Reduct"/>
    <property type="match status" value="1"/>
</dbReference>
<comment type="similarity">
    <text evidence="3">Belongs to the flavoredoxin family.</text>
</comment>
<evidence type="ECO:0000256" key="2">
    <source>
        <dbReference type="ARBA" id="ARBA00022630"/>
    </source>
</evidence>
<name>A0ABS2MNR8_9FIRM</name>
<dbReference type="SUPFAM" id="SSF50475">
    <property type="entry name" value="FMN-binding split barrel"/>
    <property type="match status" value="1"/>
</dbReference>
<dbReference type="InterPro" id="IPR052174">
    <property type="entry name" value="Flavoredoxin"/>
</dbReference>
<organism evidence="5 6">
    <name type="scientific">Fusibacter tunisiensis</name>
    <dbReference type="NCBI Taxonomy" id="1008308"/>
    <lineage>
        <taxon>Bacteria</taxon>
        <taxon>Bacillati</taxon>
        <taxon>Bacillota</taxon>
        <taxon>Clostridia</taxon>
        <taxon>Eubacteriales</taxon>
        <taxon>Eubacteriales Family XII. Incertae Sedis</taxon>
        <taxon>Fusibacter</taxon>
    </lineage>
</organism>
<gene>
    <name evidence="5" type="ORF">JOC49_000550</name>
</gene>
<protein>
    <submittedName>
        <fullName evidence="5">Flavin reductase (DIM6/NTAB) family NADH-FMN oxidoreductase RutF</fullName>
    </submittedName>
</protein>
<dbReference type="RefSeq" id="WP_204661991.1">
    <property type="nucleotide sequence ID" value="NZ_JAFBDT010000003.1"/>
</dbReference>
<dbReference type="InterPro" id="IPR012349">
    <property type="entry name" value="Split_barrel_FMN-bd"/>
</dbReference>
<proteinExistence type="inferred from homology"/>
<evidence type="ECO:0000313" key="5">
    <source>
        <dbReference type="EMBL" id="MBM7561033.1"/>
    </source>
</evidence>
<comment type="cofactor">
    <cofactor evidence="1">
        <name>FMN</name>
        <dbReference type="ChEBI" id="CHEBI:58210"/>
    </cofactor>
</comment>
<dbReference type="PROSITE" id="PS51257">
    <property type="entry name" value="PROKAR_LIPOPROTEIN"/>
    <property type="match status" value="1"/>
</dbReference>
<evidence type="ECO:0000256" key="3">
    <source>
        <dbReference type="ARBA" id="ARBA00038054"/>
    </source>
</evidence>
<evidence type="ECO:0000256" key="1">
    <source>
        <dbReference type="ARBA" id="ARBA00001917"/>
    </source>
</evidence>
<dbReference type="Gene3D" id="2.30.110.10">
    <property type="entry name" value="Electron Transport, Fmn-binding Protein, Chain A"/>
    <property type="match status" value="1"/>
</dbReference>
<keyword evidence="2" id="KW-0285">Flavoprotein</keyword>
<dbReference type="PANTHER" id="PTHR43567">
    <property type="entry name" value="FLAVOREDOXIN-RELATED-RELATED"/>
    <property type="match status" value="1"/>
</dbReference>
<keyword evidence="6" id="KW-1185">Reference proteome</keyword>
<accession>A0ABS2MNR8</accession>
<dbReference type="SMART" id="SM00903">
    <property type="entry name" value="Flavin_Reduct"/>
    <property type="match status" value="1"/>
</dbReference>
<feature type="domain" description="Flavin reductase like" evidence="4">
    <location>
        <begin position="11"/>
        <end position="156"/>
    </location>
</feature>
<comment type="caution">
    <text evidence="5">The sequence shown here is derived from an EMBL/GenBank/DDBJ whole genome shotgun (WGS) entry which is preliminary data.</text>
</comment>
<dbReference type="InterPro" id="IPR002563">
    <property type="entry name" value="Flavin_Rdtase-like_dom"/>
</dbReference>
<sequence>MGKIVWKPGTMVYPLPAVLVSCGTMEAPNLITIAWTGTLCTNPTIVYISVRPERLSYDLIKKTGNFAINLTTTDMVRATDYCGVKSGRDVDKFKETGLTPIQGQCLDIPIIKESPLALECELMEIKPLGSHDLFIAKVIGVTVEDSFLDESGKFRLDQAGLIAYSHGAYYELGEKLGTFGYSIMKKKTRIRKQKKSGGRRV</sequence>
<evidence type="ECO:0000259" key="4">
    <source>
        <dbReference type="SMART" id="SM00903"/>
    </source>
</evidence>
<reference evidence="5 6" key="1">
    <citation type="submission" date="2021-01" db="EMBL/GenBank/DDBJ databases">
        <title>Genomic Encyclopedia of Type Strains, Phase IV (KMG-IV): sequencing the most valuable type-strain genomes for metagenomic binning, comparative biology and taxonomic classification.</title>
        <authorList>
            <person name="Goeker M."/>
        </authorList>
    </citation>
    <scope>NUCLEOTIDE SEQUENCE [LARGE SCALE GENOMIC DNA]</scope>
    <source>
        <strain evidence="5 6">DSM 24436</strain>
    </source>
</reference>